<evidence type="ECO:0000256" key="4">
    <source>
        <dbReference type="ARBA" id="ARBA00022833"/>
    </source>
</evidence>
<evidence type="ECO:0000256" key="6">
    <source>
        <dbReference type="RuleBase" id="RU367018"/>
    </source>
</evidence>
<dbReference type="InterPro" id="IPR006564">
    <property type="entry name" value="Znf_PMZ"/>
</dbReference>
<evidence type="ECO:0000313" key="8">
    <source>
        <dbReference type="EMBL" id="KAK1390761.1"/>
    </source>
</evidence>
<sequence length="284" mass="33694">MEGEGDDQHQIDFQTIEEIDQNENLVSVERFEDDEHSHDTQIEGRYENIDSTLIPYVGMEFLSMMRLHMIFIEISQITSDLRHAKFVDQYDNAVADRRSKELDEDFVCMTTKPDLTKVTPMESHAAQVYTRNVFVKFKEEFQYVFHCHQKKLKKDVEKSIYEVTYSSDDKDLSQVVNVIPDYNFKCSCAKFENAGLLCKHILYLIKQKYNFKCIPRRYILARWTLNARYTTGDKVDVTLEESQNKSNENKVIALEAWNFRTYMDRLFDKVVHNKFDQHSQAEHY</sequence>
<reference evidence="8" key="1">
    <citation type="submission" date="2023-02" db="EMBL/GenBank/DDBJ databases">
        <title>Genome of toxic invasive species Heracleum sosnowskyi carries increased number of genes despite the absence of recent whole-genome duplications.</title>
        <authorList>
            <person name="Schelkunov M."/>
            <person name="Shtratnikova V."/>
            <person name="Makarenko M."/>
            <person name="Klepikova A."/>
            <person name="Omelchenko D."/>
            <person name="Novikova G."/>
            <person name="Obukhova E."/>
            <person name="Bogdanov V."/>
            <person name="Penin A."/>
            <person name="Logacheva M."/>
        </authorList>
    </citation>
    <scope>NUCLEOTIDE SEQUENCE</scope>
    <source>
        <strain evidence="8">Hsosn_3</strain>
        <tissue evidence="8">Leaf</tissue>
    </source>
</reference>
<dbReference type="PANTHER" id="PTHR31669">
    <property type="entry name" value="PROTEIN FAR1-RELATED SEQUENCE 10-RELATED"/>
    <property type="match status" value="1"/>
</dbReference>
<comment type="function">
    <text evidence="6">Putative transcription activator involved in regulating light control of development.</text>
</comment>
<name>A0AAD8ITW5_9APIA</name>
<keyword evidence="9" id="KW-1185">Reference proteome</keyword>
<keyword evidence="6" id="KW-0539">Nucleus</keyword>
<accession>A0AAD8ITW5</accession>
<comment type="caution">
    <text evidence="8">The sequence shown here is derived from an EMBL/GenBank/DDBJ whole genome shotgun (WGS) entry which is preliminary data.</text>
</comment>
<dbReference type="InterPro" id="IPR031052">
    <property type="entry name" value="FHY3/FAR1"/>
</dbReference>
<proteinExistence type="inferred from homology"/>
<evidence type="ECO:0000256" key="3">
    <source>
        <dbReference type="ARBA" id="ARBA00022771"/>
    </source>
</evidence>
<keyword evidence="2 6" id="KW-0479">Metal-binding</keyword>
<comment type="similarity">
    <text evidence="1 6">Belongs to the FHY3/FAR1 family.</text>
</comment>
<gene>
    <name evidence="8" type="ORF">POM88_018939</name>
</gene>
<dbReference type="PROSITE" id="PS50966">
    <property type="entry name" value="ZF_SWIM"/>
    <property type="match status" value="1"/>
</dbReference>
<dbReference type="InterPro" id="IPR007527">
    <property type="entry name" value="Znf_SWIM"/>
</dbReference>
<evidence type="ECO:0000313" key="9">
    <source>
        <dbReference type="Proteomes" id="UP001237642"/>
    </source>
</evidence>
<organism evidence="8 9">
    <name type="scientific">Heracleum sosnowskyi</name>
    <dbReference type="NCBI Taxonomy" id="360622"/>
    <lineage>
        <taxon>Eukaryota</taxon>
        <taxon>Viridiplantae</taxon>
        <taxon>Streptophyta</taxon>
        <taxon>Embryophyta</taxon>
        <taxon>Tracheophyta</taxon>
        <taxon>Spermatophyta</taxon>
        <taxon>Magnoliopsida</taxon>
        <taxon>eudicotyledons</taxon>
        <taxon>Gunneridae</taxon>
        <taxon>Pentapetalae</taxon>
        <taxon>asterids</taxon>
        <taxon>campanulids</taxon>
        <taxon>Apiales</taxon>
        <taxon>Apiaceae</taxon>
        <taxon>Apioideae</taxon>
        <taxon>apioid superclade</taxon>
        <taxon>Tordylieae</taxon>
        <taxon>Tordyliinae</taxon>
        <taxon>Heracleum</taxon>
    </lineage>
</organism>
<dbReference type="GO" id="GO:0005634">
    <property type="term" value="C:nucleus"/>
    <property type="evidence" value="ECO:0007669"/>
    <property type="project" value="UniProtKB-SubCell"/>
</dbReference>
<dbReference type="Proteomes" id="UP001237642">
    <property type="component" value="Unassembled WGS sequence"/>
</dbReference>
<dbReference type="SMART" id="SM00575">
    <property type="entry name" value="ZnF_PMZ"/>
    <property type="match status" value="1"/>
</dbReference>
<dbReference type="EMBL" id="JAUIZM010000004">
    <property type="protein sequence ID" value="KAK1390761.1"/>
    <property type="molecule type" value="Genomic_DNA"/>
</dbReference>
<feature type="domain" description="SWIM-type" evidence="7">
    <location>
        <begin position="161"/>
        <end position="209"/>
    </location>
</feature>
<evidence type="ECO:0000256" key="2">
    <source>
        <dbReference type="ARBA" id="ARBA00022723"/>
    </source>
</evidence>
<evidence type="ECO:0000256" key="5">
    <source>
        <dbReference type="PROSITE-ProRule" id="PRU00325"/>
    </source>
</evidence>
<evidence type="ECO:0000256" key="1">
    <source>
        <dbReference type="ARBA" id="ARBA00005889"/>
    </source>
</evidence>
<dbReference type="GO" id="GO:0008270">
    <property type="term" value="F:zinc ion binding"/>
    <property type="evidence" value="ECO:0007669"/>
    <property type="project" value="UniProtKB-UniRule"/>
</dbReference>
<dbReference type="PANTHER" id="PTHR31669:SF251">
    <property type="entry name" value="PROTEIN FAR1-RELATED SEQUENCE"/>
    <property type="match status" value="1"/>
</dbReference>
<dbReference type="AlphaFoldDB" id="A0AAD8ITW5"/>
<dbReference type="GO" id="GO:0006355">
    <property type="term" value="P:regulation of DNA-templated transcription"/>
    <property type="evidence" value="ECO:0007669"/>
    <property type="project" value="UniProtKB-UniRule"/>
</dbReference>
<keyword evidence="4 6" id="KW-0862">Zinc</keyword>
<reference evidence="8" key="2">
    <citation type="submission" date="2023-05" db="EMBL/GenBank/DDBJ databases">
        <authorList>
            <person name="Schelkunov M.I."/>
        </authorList>
    </citation>
    <scope>NUCLEOTIDE SEQUENCE</scope>
    <source>
        <strain evidence="8">Hsosn_3</strain>
        <tissue evidence="8">Leaf</tissue>
    </source>
</reference>
<comment type="subcellular location">
    <subcellularLocation>
        <location evidence="6">Nucleus</location>
    </subcellularLocation>
</comment>
<keyword evidence="3 5" id="KW-0863">Zinc-finger</keyword>
<protein>
    <recommendedName>
        <fullName evidence="6">Protein FAR1-RELATED SEQUENCE</fullName>
    </recommendedName>
</protein>
<evidence type="ECO:0000259" key="7">
    <source>
        <dbReference type="PROSITE" id="PS50966"/>
    </source>
</evidence>